<protein>
    <submittedName>
        <fullName evidence="1">Uncharacterized protein</fullName>
    </submittedName>
</protein>
<dbReference type="AlphaFoldDB" id="A0A6G0XGN3"/>
<evidence type="ECO:0000313" key="1">
    <source>
        <dbReference type="EMBL" id="KAF0739464.1"/>
    </source>
</evidence>
<gene>
    <name evidence="1" type="ORF">Ae201684_005029</name>
</gene>
<sequence>MDSKAMVQQRAVKIWTAPNERHVQCNFFSQTPTESCPHYDQRESFVSMTASIVPSRLAASWYVARSFLVAT</sequence>
<organism evidence="1 2">
    <name type="scientific">Aphanomyces euteiches</name>
    <dbReference type="NCBI Taxonomy" id="100861"/>
    <lineage>
        <taxon>Eukaryota</taxon>
        <taxon>Sar</taxon>
        <taxon>Stramenopiles</taxon>
        <taxon>Oomycota</taxon>
        <taxon>Saprolegniomycetes</taxon>
        <taxon>Saprolegniales</taxon>
        <taxon>Verrucalvaceae</taxon>
        <taxon>Aphanomyces</taxon>
    </lineage>
</organism>
<name>A0A6G0XGN3_9STRA</name>
<reference evidence="1 2" key="1">
    <citation type="submission" date="2019-07" db="EMBL/GenBank/DDBJ databases">
        <title>Genomics analysis of Aphanomyces spp. identifies a new class of oomycete effector associated with host adaptation.</title>
        <authorList>
            <person name="Gaulin E."/>
        </authorList>
    </citation>
    <scope>NUCLEOTIDE SEQUENCE [LARGE SCALE GENOMIC DNA]</scope>
    <source>
        <strain evidence="1 2">ATCC 201684</strain>
    </source>
</reference>
<comment type="caution">
    <text evidence="1">The sequence shown here is derived from an EMBL/GenBank/DDBJ whole genome shotgun (WGS) entry which is preliminary data.</text>
</comment>
<accession>A0A6G0XGN3</accession>
<proteinExistence type="predicted"/>
<dbReference type="Proteomes" id="UP000481153">
    <property type="component" value="Unassembled WGS sequence"/>
</dbReference>
<dbReference type="EMBL" id="VJMJ01000064">
    <property type="protein sequence ID" value="KAF0739464.1"/>
    <property type="molecule type" value="Genomic_DNA"/>
</dbReference>
<keyword evidence="2" id="KW-1185">Reference proteome</keyword>
<evidence type="ECO:0000313" key="2">
    <source>
        <dbReference type="Proteomes" id="UP000481153"/>
    </source>
</evidence>